<dbReference type="PANTHER" id="PTHR12736:SF7">
    <property type="entry name" value="LANC-LIKE PROTEIN 3"/>
    <property type="match status" value="1"/>
</dbReference>
<reference evidence="4" key="1">
    <citation type="journal article" date="2014" name="PLoS Negl. Trop. Dis.">
        <title>An updated insight into the Sialotranscriptome of Triatoma infestans: developmental stage and geographic variations.</title>
        <authorList>
            <person name="Schwarz A."/>
            <person name="Medrano-Mercado N."/>
            <person name="Schaub G.A."/>
            <person name="Struchiner C.J."/>
            <person name="Bargues M.D."/>
            <person name="Levy M.Z."/>
            <person name="Ribeiro J.M."/>
        </authorList>
    </citation>
    <scope>NUCLEOTIDE SEQUENCE</scope>
    <source>
        <strain evidence="4">Chile</strain>
        <tissue evidence="4">Salivary glands</tissue>
    </source>
</reference>
<proteinExistence type="evidence at transcript level"/>
<protein>
    <recommendedName>
        <fullName evidence="2">LanC-like protein 3 homolog</fullName>
    </recommendedName>
</protein>
<dbReference type="PRINTS" id="PR01950">
    <property type="entry name" value="LANCSUPER"/>
</dbReference>
<evidence type="ECO:0000313" key="4">
    <source>
        <dbReference type="EMBL" id="JAC17361.1"/>
    </source>
</evidence>
<keyword evidence="3" id="KW-0862">Zinc</keyword>
<dbReference type="PRINTS" id="PR01951">
    <property type="entry name" value="LANCEUKARYTE"/>
</dbReference>
<accession>A0A023F7L6</accession>
<keyword evidence="3" id="KW-0479">Metal-binding</keyword>
<evidence type="ECO:0000256" key="2">
    <source>
        <dbReference type="ARBA" id="ARBA00069999"/>
    </source>
</evidence>
<dbReference type="SUPFAM" id="SSF158745">
    <property type="entry name" value="LanC-like"/>
    <property type="match status" value="1"/>
</dbReference>
<dbReference type="SMART" id="SM01260">
    <property type="entry name" value="LANC_like"/>
    <property type="match status" value="1"/>
</dbReference>
<dbReference type="FunFam" id="1.50.10.10:FF:000012">
    <property type="entry name" value="LanC-like protein 3"/>
    <property type="match status" value="1"/>
</dbReference>
<dbReference type="AlphaFoldDB" id="A0A023F7L6"/>
<dbReference type="PANTHER" id="PTHR12736">
    <property type="entry name" value="LANC-LIKE PROTEIN"/>
    <property type="match status" value="1"/>
</dbReference>
<dbReference type="InterPro" id="IPR007822">
    <property type="entry name" value="LANC-like"/>
</dbReference>
<dbReference type="CDD" id="cd04794">
    <property type="entry name" value="euk_LANCL"/>
    <property type="match status" value="1"/>
</dbReference>
<dbReference type="GO" id="GO:0005975">
    <property type="term" value="P:carbohydrate metabolic process"/>
    <property type="evidence" value="ECO:0007669"/>
    <property type="project" value="InterPro"/>
</dbReference>
<dbReference type="InterPro" id="IPR020464">
    <property type="entry name" value="LanC-like_prot_euk"/>
</dbReference>
<feature type="binding site" evidence="3">
    <location>
        <position position="299"/>
    </location>
    <ligand>
        <name>Zn(2+)</name>
        <dbReference type="ChEBI" id="CHEBI:29105"/>
    </ligand>
</feature>
<feature type="binding site" evidence="3">
    <location>
        <position position="345"/>
    </location>
    <ligand>
        <name>Zn(2+)</name>
        <dbReference type="ChEBI" id="CHEBI:29105"/>
    </ligand>
</feature>
<dbReference type="Pfam" id="PF05147">
    <property type="entry name" value="LANC_like"/>
    <property type="match status" value="1"/>
</dbReference>
<evidence type="ECO:0000256" key="3">
    <source>
        <dbReference type="PIRSR" id="PIRSR607822-1"/>
    </source>
</evidence>
<sequence>MTSQIRKATRLRYFVNNLPEYDSATNLTSDSPHLKSEIQSKAVLCAFKQPCTYSRNLDGGLYVGASGIGYMFYHISKSSKFSEEKEDFLNKCLEIIKTCLASTKKSRNAEATDKCGFLLGDAGTYAVAAAAFNASGQEREAEACLNYYKEMGNICIPLSYTSFGGDELFVGRAGYICGALWLNKEFKKQVIPEDLISRVCHSLVESGKKYSHRHRSPCPLMYSYYGIEYLGAAHGLCAILQMLLSCDSFLEANPSAENDIKETVNYLISLQLPSGNFPCAMDEIGPNARKEEEELIHWCHGAPGVVYVMAKAYLRWKDDKYLNSALQCGEVTWKKGLLRKGPGICHGVAGSGYVFLLLYRLTGDDKHLHRANEFAKFLENSEFLKEARTPDMPYSLYEGYAGTVCFLSDLLEPSKSAFPFMDVF</sequence>
<comment type="similarity">
    <text evidence="1">Belongs to the LanC-like protein family.</text>
</comment>
<name>A0A023F7L6_TRIIF</name>
<dbReference type="EMBL" id="GBBI01001351">
    <property type="protein sequence ID" value="JAC17361.1"/>
    <property type="molecule type" value="mRNA"/>
</dbReference>
<dbReference type="InterPro" id="IPR012341">
    <property type="entry name" value="6hp_glycosidase-like_sf"/>
</dbReference>
<organism evidence="4">
    <name type="scientific">Triatoma infestans</name>
    <name type="common">Assassin bug</name>
    <dbReference type="NCBI Taxonomy" id="30076"/>
    <lineage>
        <taxon>Eukaryota</taxon>
        <taxon>Metazoa</taxon>
        <taxon>Ecdysozoa</taxon>
        <taxon>Arthropoda</taxon>
        <taxon>Hexapoda</taxon>
        <taxon>Insecta</taxon>
        <taxon>Pterygota</taxon>
        <taxon>Neoptera</taxon>
        <taxon>Paraneoptera</taxon>
        <taxon>Hemiptera</taxon>
        <taxon>Heteroptera</taxon>
        <taxon>Panheteroptera</taxon>
        <taxon>Cimicomorpha</taxon>
        <taxon>Reduviidae</taxon>
        <taxon>Triatominae</taxon>
        <taxon>Triatoma</taxon>
    </lineage>
</organism>
<evidence type="ECO:0000256" key="1">
    <source>
        <dbReference type="ARBA" id="ARBA00007179"/>
    </source>
</evidence>
<dbReference type="GO" id="GO:0046872">
    <property type="term" value="F:metal ion binding"/>
    <property type="evidence" value="ECO:0007669"/>
    <property type="project" value="UniProtKB-KW"/>
</dbReference>
<feature type="binding site" evidence="3">
    <location>
        <position position="346"/>
    </location>
    <ligand>
        <name>Zn(2+)</name>
        <dbReference type="ChEBI" id="CHEBI:29105"/>
    </ligand>
</feature>
<dbReference type="Gene3D" id="1.50.10.10">
    <property type="match status" value="1"/>
</dbReference>
<dbReference type="GO" id="GO:0005886">
    <property type="term" value="C:plasma membrane"/>
    <property type="evidence" value="ECO:0007669"/>
    <property type="project" value="TreeGrafter"/>
</dbReference>
<dbReference type="GO" id="GO:0031179">
    <property type="term" value="P:peptide modification"/>
    <property type="evidence" value="ECO:0007669"/>
    <property type="project" value="InterPro"/>
</dbReference>